<keyword evidence="4" id="KW-1185">Reference proteome</keyword>
<dbReference type="RefSeq" id="WP_012589186.1">
    <property type="nucleotide sequence ID" value="NC_011666.1"/>
</dbReference>
<dbReference type="EMBL" id="CP001280">
    <property type="protein sequence ID" value="ACK49116.1"/>
    <property type="molecule type" value="Genomic_DNA"/>
</dbReference>
<keyword evidence="2" id="KW-0472">Membrane</keyword>
<keyword evidence="2" id="KW-1133">Transmembrane helix</keyword>
<dbReference type="Proteomes" id="UP000002257">
    <property type="component" value="Chromosome"/>
</dbReference>
<dbReference type="OrthoDB" id="9150143at2"/>
<protein>
    <submittedName>
        <fullName evidence="3">Uncharacterized protein</fullName>
    </submittedName>
</protein>
<feature type="transmembrane region" description="Helical" evidence="2">
    <location>
        <begin position="44"/>
        <end position="62"/>
    </location>
</feature>
<evidence type="ECO:0000313" key="4">
    <source>
        <dbReference type="Proteomes" id="UP000002257"/>
    </source>
</evidence>
<organism evidence="3 4">
    <name type="scientific">Methylocella silvestris (strain DSM 15510 / CIP 108128 / LMG 27833 / NCIMB 13906 / BL2)</name>
    <dbReference type="NCBI Taxonomy" id="395965"/>
    <lineage>
        <taxon>Bacteria</taxon>
        <taxon>Pseudomonadati</taxon>
        <taxon>Pseudomonadota</taxon>
        <taxon>Alphaproteobacteria</taxon>
        <taxon>Hyphomicrobiales</taxon>
        <taxon>Beijerinckiaceae</taxon>
        <taxon>Methylocella</taxon>
    </lineage>
</organism>
<feature type="region of interest" description="Disordered" evidence="1">
    <location>
        <begin position="1"/>
        <end position="34"/>
    </location>
</feature>
<proteinExistence type="predicted"/>
<gene>
    <name evidence="3" type="ordered locus">Msil_0134</name>
</gene>
<dbReference type="HOGENOM" id="CLU_1823120_0_0_5"/>
<dbReference type="AlphaFoldDB" id="B8EMY1"/>
<sequence length="141" mass="14948">MSPVTLSAVRRLPPRSSSLGPVPSRAFPHRAPATGLTRRQRQRLFRAVLFAMGGLLALFALAQSASAQVLIIPENDGYGFDECLTTKSACGAVVADAWCEANGLKASKAFGRAEDFSAPPGEERPADIRPGSFFVACGEKI</sequence>
<keyword evidence="2" id="KW-0812">Transmembrane</keyword>
<dbReference type="KEGG" id="msl:Msil_0134"/>
<name>B8EMY1_METSB</name>
<evidence type="ECO:0000313" key="3">
    <source>
        <dbReference type="EMBL" id="ACK49116.1"/>
    </source>
</evidence>
<reference evidence="3 4" key="1">
    <citation type="journal article" date="2010" name="J. Bacteriol.">
        <title>Complete genome sequence of the aerobic facultative methanotroph Methylocella silvestris BL2.</title>
        <authorList>
            <person name="Chen Y."/>
            <person name="Crombie A."/>
            <person name="Rahman M.T."/>
            <person name="Dedysh S.N."/>
            <person name="Liesack W."/>
            <person name="Stott M.B."/>
            <person name="Alam M."/>
            <person name="Theisen A.R."/>
            <person name="Murrell J.C."/>
            <person name="Dunfield P.F."/>
        </authorList>
    </citation>
    <scope>NUCLEOTIDE SEQUENCE [LARGE SCALE GENOMIC DNA]</scope>
    <source>
        <strain evidence="4">DSM 15510 / CIP 108128 / LMG 27833 / NCIMB 13906 / BL2</strain>
    </source>
</reference>
<dbReference type="eggNOG" id="ENOG50334RR">
    <property type="taxonomic scope" value="Bacteria"/>
</dbReference>
<evidence type="ECO:0000256" key="1">
    <source>
        <dbReference type="SAM" id="MobiDB-lite"/>
    </source>
</evidence>
<accession>B8EMY1</accession>
<evidence type="ECO:0000256" key="2">
    <source>
        <dbReference type="SAM" id="Phobius"/>
    </source>
</evidence>